<protein>
    <submittedName>
        <fullName evidence="1">Uncharacterized protein</fullName>
    </submittedName>
</protein>
<dbReference type="InterPro" id="IPR036388">
    <property type="entry name" value="WH-like_DNA-bd_sf"/>
</dbReference>
<organism evidence="1 2">
    <name type="scientific">Latilactobacillus curvatus</name>
    <name type="common">Lactobacillus curvatus</name>
    <dbReference type="NCBI Taxonomy" id="28038"/>
    <lineage>
        <taxon>Bacteria</taxon>
        <taxon>Bacillati</taxon>
        <taxon>Bacillota</taxon>
        <taxon>Bacilli</taxon>
        <taxon>Lactobacillales</taxon>
        <taxon>Lactobacillaceae</taxon>
        <taxon>Latilactobacillus</taxon>
    </lineage>
</organism>
<dbReference type="Proteomes" id="UP000199749">
    <property type="component" value="Chromosome"/>
</dbReference>
<gene>
    <name evidence="1" type="ORF">CG419_09245</name>
</gene>
<proteinExistence type="predicted"/>
<dbReference type="PROSITE" id="PS50995">
    <property type="entry name" value="HTH_MARR_2"/>
    <property type="match status" value="1"/>
</dbReference>
<accession>A0A1X7QN33</accession>
<dbReference type="SUPFAM" id="SSF46785">
    <property type="entry name" value="Winged helix' DNA-binding domain"/>
    <property type="match status" value="1"/>
</dbReference>
<dbReference type="RefSeq" id="WP_076800756.1">
    <property type="nucleotide sequence ID" value="NZ_CBCPHQ010000018.1"/>
</dbReference>
<evidence type="ECO:0000313" key="2">
    <source>
        <dbReference type="Proteomes" id="UP000199749"/>
    </source>
</evidence>
<dbReference type="SMART" id="SM00347">
    <property type="entry name" value="HTH_MARR"/>
    <property type="match status" value="1"/>
</dbReference>
<dbReference type="PANTHER" id="PTHR33164:SF43">
    <property type="entry name" value="HTH-TYPE TRANSCRIPTIONAL REPRESSOR YETL"/>
    <property type="match status" value="1"/>
</dbReference>
<dbReference type="Pfam" id="PF01047">
    <property type="entry name" value="MarR"/>
    <property type="match status" value="1"/>
</dbReference>
<dbReference type="PANTHER" id="PTHR33164">
    <property type="entry name" value="TRANSCRIPTIONAL REGULATOR, MARR FAMILY"/>
    <property type="match status" value="1"/>
</dbReference>
<dbReference type="InterPro" id="IPR036390">
    <property type="entry name" value="WH_DNA-bd_sf"/>
</dbReference>
<dbReference type="GO" id="GO:0003700">
    <property type="term" value="F:DNA-binding transcription factor activity"/>
    <property type="evidence" value="ECO:0007669"/>
    <property type="project" value="InterPro"/>
</dbReference>
<dbReference type="InterPro" id="IPR039422">
    <property type="entry name" value="MarR/SlyA-like"/>
</dbReference>
<dbReference type="AlphaFoldDB" id="A0A1X7QN33"/>
<dbReference type="InterPro" id="IPR000835">
    <property type="entry name" value="HTH_MarR-typ"/>
</dbReference>
<evidence type="ECO:0000313" key="1">
    <source>
        <dbReference type="EMBL" id="ASN60786.1"/>
    </source>
</evidence>
<dbReference type="EMBL" id="CP022474">
    <property type="protein sequence ID" value="ASN60786.1"/>
    <property type="molecule type" value="Genomic_DNA"/>
</dbReference>
<dbReference type="Gene3D" id="1.10.10.10">
    <property type="entry name" value="Winged helix-like DNA-binding domain superfamily/Winged helix DNA-binding domain"/>
    <property type="match status" value="1"/>
</dbReference>
<dbReference type="GO" id="GO:0006950">
    <property type="term" value="P:response to stress"/>
    <property type="evidence" value="ECO:0007669"/>
    <property type="project" value="TreeGrafter"/>
</dbReference>
<name>A0A1X7QN33_LATCU</name>
<sequence length="134" mass="15096">MTEDKAKKDLTGFVDWVNAIKTIQFKLNQIGEEYGVSFDSHLILKLIEEKQAITPGQLAKEIGGGAPKTSRKINTLYRKGLITKEFGTPDDQRRVSLAVTDKGREVLALVGQAYEDWYANHIDEILEINGKLKY</sequence>
<reference evidence="1 2" key="1">
    <citation type="submission" date="2017-07" db="EMBL/GenBank/DDBJ databases">
        <title>Lactobacillus curvatus MRS6 whole genome.</title>
        <authorList>
            <person name="Jans C."/>
            <person name="Lagler S."/>
            <person name="Lacroix C."/>
            <person name="Meile L."/>
            <person name="Stevens M.J.A."/>
        </authorList>
    </citation>
    <scope>NUCLEOTIDE SEQUENCE [LARGE SCALE GENOMIC DNA]</scope>
    <source>
        <strain evidence="1 2">MRS6</strain>
    </source>
</reference>